<dbReference type="GO" id="GO:0003700">
    <property type="term" value="F:DNA-binding transcription factor activity"/>
    <property type="evidence" value="ECO:0007669"/>
    <property type="project" value="InterPro"/>
</dbReference>
<dbReference type="PANTHER" id="PTHR43280:SF28">
    <property type="entry name" value="HTH-TYPE TRANSCRIPTIONAL ACTIVATOR RHAS"/>
    <property type="match status" value="1"/>
</dbReference>
<keyword evidence="2" id="KW-0238">DNA-binding</keyword>
<dbReference type="Proteomes" id="UP000029868">
    <property type="component" value="Unassembled WGS sequence"/>
</dbReference>
<evidence type="ECO:0000313" key="7">
    <source>
        <dbReference type="Proteomes" id="UP000029868"/>
    </source>
</evidence>
<dbReference type="Pfam" id="PF12833">
    <property type="entry name" value="HTH_18"/>
    <property type="match status" value="1"/>
</dbReference>
<sequence>MILNQIKIEKSQILDGIEIKSATFIDKIFPFHFHENWSLAFIEYGSENISFANESFLLSKNAVLLIPPNSIHKHWGNKNSLWRYKAVYLNDDVIKNVTNTLNIDYSLLLNFPYFITYVDNTSEINEFYIFEILKKLFLEIAHDNAYSNYLRPIHANFDEIICYLSQHYKESITLDSLEKKFKINKFTLQKNFKKKIGLSPSEYLIAARIENAKQLFDSSSNITDIAIDSGFYDQSHFTHSFVKYVGVTPGIYKKSVKILQD</sequence>
<dbReference type="SUPFAM" id="SSF51215">
    <property type="entry name" value="Regulatory protein AraC"/>
    <property type="match status" value="1"/>
</dbReference>
<dbReference type="InterPro" id="IPR037923">
    <property type="entry name" value="HTH-like"/>
</dbReference>
<feature type="domain" description="HTH araC/xylS-type" evidence="5">
    <location>
        <begin position="158"/>
        <end position="255"/>
    </location>
</feature>
<evidence type="ECO:0000256" key="4">
    <source>
        <dbReference type="ARBA" id="ARBA00023163"/>
    </source>
</evidence>
<dbReference type="Gene3D" id="1.10.10.60">
    <property type="entry name" value="Homeodomain-like"/>
    <property type="match status" value="2"/>
</dbReference>
<comment type="caution">
    <text evidence="6">The sequence shown here is derived from an EMBL/GenBank/DDBJ whole genome shotgun (WGS) entry which is preliminary data.</text>
</comment>
<dbReference type="PRINTS" id="PR00032">
    <property type="entry name" value="HTHARAC"/>
</dbReference>
<evidence type="ECO:0000256" key="2">
    <source>
        <dbReference type="ARBA" id="ARBA00023125"/>
    </source>
</evidence>
<dbReference type="GO" id="GO:0043565">
    <property type="term" value="F:sequence-specific DNA binding"/>
    <property type="evidence" value="ECO:0007669"/>
    <property type="project" value="InterPro"/>
</dbReference>
<dbReference type="SUPFAM" id="SSF46689">
    <property type="entry name" value="Homeodomain-like"/>
    <property type="match status" value="1"/>
</dbReference>
<evidence type="ECO:0000256" key="1">
    <source>
        <dbReference type="ARBA" id="ARBA00023015"/>
    </source>
</evidence>
<dbReference type="PROSITE" id="PS01124">
    <property type="entry name" value="HTH_ARAC_FAMILY_2"/>
    <property type="match status" value="1"/>
</dbReference>
<keyword evidence="4" id="KW-0804">Transcription</keyword>
<keyword evidence="3" id="KW-0010">Activator</keyword>
<dbReference type="PANTHER" id="PTHR43280">
    <property type="entry name" value="ARAC-FAMILY TRANSCRIPTIONAL REGULATOR"/>
    <property type="match status" value="1"/>
</dbReference>
<keyword evidence="1" id="KW-0805">Transcription regulation</keyword>
<dbReference type="InterPro" id="IPR020449">
    <property type="entry name" value="Tscrpt_reg_AraC-type_HTH"/>
</dbReference>
<organism evidence="6 7">
    <name type="scientific">Colwellia psychrerythraea</name>
    <name type="common">Vibrio psychroerythus</name>
    <dbReference type="NCBI Taxonomy" id="28229"/>
    <lineage>
        <taxon>Bacteria</taxon>
        <taxon>Pseudomonadati</taxon>
        <taxon>Pseudomonadota</taxon>
        <taxon>Gammaproteobacteria</taxon>
        <taxon>Alteromonadales</taxon>
        <taxon>Colwelliaceae</taxon>
        <taxon>Colwellia</taxon>
    </lineage>
</organism>
<proteinExistence type="predicted"/>
<dbReference type="InterPro" id="IPR018060">
    <property type="entry name" value="HTH_AraC"/>
</dbReference>
<accession>A0A099KJE7</accession>
<dbReference type="PATRIC" id="fig|28229.3.peg.3544"/>
<evidence type="ECO:0000259" key="5">
    <source>
        <dbReference type="PROSITE" id="PS01124"/>
    </source>
</evidence>
<dbReference type="InterPro" id="IPR009057">
    <property type="entry name" value="Homeodomain-like_sf"/>
</dbReference>
<reference evidence="6 7" key="1">
    <citation type="submission" date="2014-08" db="EMBL/GenBank/DDBJ databases">
        <title>Genomic and Phenotypic Diversity of Colwellia psychrerythraea strains from Disparate Marine Basins.</title>
        <authorList>
            <person name="Techtmann S.M."/>
            <person name="Stelling S.C."/>
            <person name="Utturkar S.M."/>
            <person name="Alshibli N."/>
            <person name="Harris A."/>
            <person name="Brown S.D."/>
            <person name="Hazen T.C."/>
        </authorList>
    </citation>
    <scope>NUCLEOTIDE SEQUENCE [LARGE SCALE GENOMIC DNA]</scope>
    <source>
        <strain evidence="6 7">GAB14E</strain>
    </source>
</reference>
<dbReference type="OrthoDB" id="9809338at2"/>
<gene>
    <name evidence="6" type="ORF">GAB14E_3623</name>
</gene>
<dbReference type="InterPro" id="IPR003313">
    <property type="entry name" value="AraC-bd"/>
</dbReference>
<dbReference type="SMART" id="SM00342">
    <property type="entry name" value="HTH_ARAC"/>
    <property type="match status" value="1"/>
</dbReference>
<protein>
    <submittedName>
        <fullName evidence="6">Transcriptional regulator, AraC family</fullName>
    </submittedName>
</protein>
<dbReference type="RefSeq" id="WP_052093915.1">
    <property type="nucleotide sequence ID" value="NZ_JQEC01000047.1"/>
</dbReference>
<dbReference type="Pfam" id="PF02311">
    <property type="entry name" value="AraC_binding"/>
    <property type="match status" value="1"/>
</dbReference>
<dbReference type="EMBL" id="JQEC01000047">
    <property type="protein sequence ID" value="KGJ90380.1"/>
    <property type="molecule type" value="Genomic_DNA"/>
</dbReference>
<evidence type="ECO:0000313" key="6">
    <source>
        <dbReference type="EMBL" id="KGJ90380.1"/>
    </source>
</evidence>
<evidence type="ECO:0000256" key="3">
    <source>
        <dbReference type="ARBA" id="ARBA00023159"/>
    </source>
</evidence>
<dbReference type="AlphaFoldDB" id="A0A099KJE7"/>
<name>A0A099KJE7_COLPS</name>